<comment type="caution">
    <text evidence="1">The sequence shown here is derived from an EMBL/GenBank/DDBJ whole genome shotgun (WGS) entry which is preliminary data.</text>
</comment>
<protein>
    <submittedName>
        <fullName evidence="1">Translation initiation factor IF-1</fullName>
    </submittedName>
</protein>
<dbReference type="SUPFAM" id="SSF50249">
    <property type="entry name" value="Nucleic acid-binding proteins"/>
    <property type="match status" value="1"/>
</dbReference>
<evidence type="ECO:0000313" key="2">
    <source>
        <dbReference type="Proteomes" id="UP001290861"/>
    </source>
</evidence>
<accession>A0ABU5MZV7</accession>
<dbReference type="Proteomes" id="UP001290861">
    <property type="component" value="Unassembled WGS sequence"/>
</dbReference>
<dbReference type="InterPro" id="IPR012340">
    <property type="entry name" value="NA-bd_OB-fold"/>
</dbReference>
<name>A0ABU5MZV7_9BACT</name>
<sequence>MDKKETNLLEARIVSVIDKHAFDAELRNGHRLVAFLRRDDFDKGHPQVGATVTVEMSPFDMSKGRLVIDEEQ</sequence>
<dbReference type="RefSeq" id="WP_322609427.1">
    <property type="nucleotide sequence ID" value="NZ_JARVCO010000012.1"/>
</dbReference>
<keyword evidence="2" id="KW-1185">Reference proteome</keyword>
<dbReference type="EMBL" id="JARVCO010000012">
    <property type="protein sequence ID" value="MDZ8119641.1"/>
    <property type="molecule type" value="Genomic_DNA"/>
</dbReference>
<organism evidence="1 2">
    <name type="scientific">Pontiella agarivorans</name>
    <dbReference type="NCBI Taxonomy" id="3038953"/>
    <lineage>
        <taxon>Bacteria</taxon>
        <taxon>Pseudomonadati</taxon>
        <taxon>Kiritimatiellota</taxon>
        <taxon>Kiritimatiellia</taxon>
        <taxon>Kiritimatiellales</taxon>
        <taxon>Pontiellaceae</taxon>
        <taxon>Pontiella</taxon>
    </lineage>
</organism>
<proteinExistence type="predicted"/>
<dbReference type="GO" id="GO:0003743">
    <property type="term" value="F:translation initiation factor activity"/>
    <property type="evidence" value="ECO:0007669"/>
    <property type="project" value="UniProtKB-KW"/>
</dbReference>
<reference evidence="1 2" key="1">
    <citation type="journal article" date="2024" name="Appl. Environ. Microbiol.">
        <title>Pontiella agarivorans sp. nov., a novel marine anaerobic bacterium capable of degrading macroalgal polysaccharides and fixing nitrogen.</title>
        <authorList>
            <person name="Liu N."/>
            <person name="Kivenson V."/>
            <person name="Peng X."/>
            <person name="Cui Z."/>
            <person name="Lankiewicz T.S."/>
            <person name="Gosselin K.M."/>
            <person name="English C.J."/>
            <person name="Blair E.M."/>
            <person name="O'Malley M.A."/>
            <person name="Valentine D.L."/>
        </authorList>
    </citation>
    <scope>NUCLEOTIDE SEQUENCE [LARGE SCALE GENOMIC DNA]</scope>
    <source>
        <strain evidence="1 2">NLcol2</strain>
    </source>
</reference>
<evidence type="ECO:0000313" key="1">
    <source>
        <dbReference type="EMBL" id="MDZ8119641.1"/>
    </source>
</evidence>
<keyword evidence="1" id="KW-0396">Initiation factor</keyword>
<dbReference type="Gene3D" id="2.40.50.140">
    <property type="entry name" value="Nucleic acid-binding proteins"/>
    <property type="match status" value="1"/>
</dbReference>
<keyword evidence="1" id="KW-0648">Protein biosynthesis</keyword>
<gene>
    <name evidence="1" type="primary">infA</name>
    <name evidence="1" type="ORF">P9H32_13510</name>
</gene>